<accession>A0ABD2XHW3</accession>
<evidence type="ECO:0000313" key="1">
    <source>
        <dbReference type="EMBL" id="KAL3405051.1"/>
    </source>
</evidence>
<organism evidence="1 2">
    <name type="scientific">Trichogramma kaykai</name>
    <dbReference type="NCBI Taxonomy" id="54128"/>
    <lineage>
        <taxon>Eukaryota</taxon>
        <taxon>Metazoa</taxon>
        <taxon>Ecdysozoa</taxon>
        <taxon>Arthropoda</taxon>
        <taxon>Hexapoda</taxon>
        <taxon>Insecta</taxon>
        <taxon>Pterygota</taxon>
        <taxon>Neoptera</taxon>
        <taxon>Endopterygota</taxon>
        <taxon>Hymenoptera</taxon>
        <taxon>Apocrita</taxon>
        <taxon>Proctotrupomorpha</taxon>
        <taxon>Chalcidoidea</taxon>
        <taxon>Trichogrammatidae</taxon>
        <taxon>Trichogramma</taxon>
    </lineage>
</organism>
<gene>
    <name evidence="1" type="ORF">TKK_002109</name>
</gene>
<reference evidence="1 2" key="1">
    <citation type="journal article" date="2024" name="bioRxiv">
        <title>A reference genome for Trichogramma kaykai: A tiny desert-dwelling parasitoid wasp with competing sex-ratio distorters.</title>
        <authorList>
            <person name="Culotta J."/>
            <person name="Lindsey A.R."/>
        </authorList>
    </citation>
    <scope>NUCLEOTIDE SEQUENCE [LARGE SCALE GENOMIC DNA]</scope>
    <source>
        <strain evidence="1 2">KSX58</strain>
    </source>
</reference>
<dbReference type="Proteomes" id="UP001627154">
    <property type="component" value="Unassembled WGS sequence"/>
</dbReference>
<dbReference type="EMBL" id="JBJJXI010000021">
    <property type="protein sequence ID" value="KAL3405051.1"/>
    <property type="molecule type" value="Genomic_DNA"/>
</dbReference>
<keyword evidence="2" id="KW-1185">Reference proteome</keyword>
<comment type="caution">
    <text evidence="1">The sequence shown here is derived from an EMBL/GenBank/DDBJ whole genome shotgun (WGS) entry which is preliminary data.</text>
</comment>
<name>A0ABD2XHW3_9HYME</name>
<protein>
    <submittedName>
        <fullName evidence="1">Uncharacterized protein</fullName>
    </submittedName>
</protein>
<evidence type="ECO:0000313" key="2">
    <source>
        <dbReference type="Proteomes" id="UP001627154"/>
    </source>
</evidence>
<proteinExistence type="predicted"/>
<dbReference type="AlphaFoldDB" id="A0ABD2XHW3"/>
<sequence>MNCYTETRDIHSEKSRLYDNCLFFSLFASDTFLASRTRQAHSSVMRRILCDSLIDQYMLKVGSTAAACCYFAILRAAVARCQFPRECACARKKLRGYTSYTLHFNSSGAQRSTNVFARTFYKVHKSLARCAMAIGRAGAGLKNRKHASPSLSIEIAYAGSLQGFIEPLPSGLLLLLLLMPMLPLLERYIQPTYNIVQLGLSFSRPRAHVLYLLRYVSL</sequence>